<dbReference type="HAMAP" id="MF_00328">
    <property type="entry name" value="Guanylate_kinase"/>
    <property type="match status" value="1"/>
</dbReference>
<evidence type="ECO:0000256" key="3">
    <source>
        <dbReference type="ARBA" id="ARBA00022679"/>
    </source>
</evidence>
<organism evidence="8 9">
    <name type="scientific">Pristionchus mayeri</name>
    <dbReference type="NCBI Taxonomy" id="1317129"/>
    <lineage>
        <taxon>Eukaryota</taxon>
        <taxon>Metazoa</taxon>
        <taxon>Ecdysozoa</taxon>
        <taxon>Nematoda</taxon>
        <taxon>Chromadorea</taxon>
        <taxon>Rhabditida</taxon>
        <taxon>Rhabditina</taxon>
        <taxon>Diplogasteromorpha</taxon>
        <taxon>Diplogasteroidea</taxon>
        <taxon>Neodiplogasteridae</taxon>
        <taxon>Pristionchus</taxon>
    </lineage>
</organism>
<comment type="caution">
    <text evidence="8">The sequence shown here is derived from an EMBL/GenBank/DDBJ whole genome shotgun (WGS) entry which is preliminary data.</text>
</comment>
<dbReference type="NCBIfam" id="TIGR03263">
    <property type="entry name" value="guanyl_kin"/>
    <property type="match status" value="1"/>
</dbReference>
<dbReference type="Gene3D" id="3.40.50.300">
    <property type="entry name" value="P-loop containing nucleotide triphosphate hydrolases"/>
    <property type="match status" value="1"/>
</dbReference>
<dbReference type="GO" id="GO:0004385">
    <property type="term" value="F:GMP kinase activity"/>
    <property type="evidence" value="ECO:0007669"/>
    <property type="project" value="UniProtKB-EC"/>
</dbReference>
<comment type="similarity">
    <text evidence="1">Belongs to the guanylate kinase family.</text>
</comment>
<dbReference type="InterPro" id="IPR027417">
    <property type="entry name" value="P-loop_NTPase"/>
</dbReference>
<sequence>KLQIRRVMLVAPPASISTAFQSAHLSSVTPAMPSARPVVLSGPSGGGKSTILTRAMKEYEGVFAFSVSHTTRNPREGEQNGVHYWFSTKDEVAKMIERDEFLEYATFGGNTYGTSKKSVNDVLSSGRICVLDVELQGVRNLKKSLNDAKYIFIRAPSVDELEKRLRARGTETEETLQKRLNHAREDMEEIAKDEKLFDYEIVNDDLESAYAQFKNVLSEDLNAVQRSKQ</sequence>
<evidence type="ECO:0000256" key="1">
    <source>
        <dbReference type="ARBA" id="ARBA00005790"/>
    </source>
</evidence>
<dbReference type="InterPro" id="IPR008145">
    <property type="entry name" value="GK/Ca_channel_bsu"/>
</dbReference>
<dbReference type="GO" id="GO:0005829">
    <property type="term" value="C:cytosol"/>
    <property type="evidence" value="ECO:0007669"/>
    <property type="project" value="TreeGrafter"/>
</dbReference>
<keyword evidence="4" id="KW-0547">Nucleotide-binding</keyword>
<dbReference type="SMART" id="SM00072">
    <property type="entry name" value="GuKc"/>
    <property type="match status" value="1"/>
</dbReference>
<evidence type="ECO:0000313" key="8">
    <source>
        <dbReference type="EMBL" id="GMR51393.1"/>
    </source>
</evidence>
<gene>
    <name evidence="8" type="ORF">PMAYCL1PPCAC_21588</name>
</gene>
<dbReference type="PANTHER" id="PTHR23117:SF13">
    <property type="entry name" value="GUANYLATE KINASE"/>
    <property type="match status" value="1"/>
</dbReference>
<dbReference type="CDD" id="cd00071">
    <property type="entry name" value="GMPK"/>
    <property type="match status" value="1"/>
</dbReference>
<dbReference type="PANTHER" id="PTHR23117">
    <property type="entry name" value="GUANYLATE KINASE-RELATED"/>
    <property type="match status" value="1"/>
</dbReference>
<feature type="domain" description="Guanylate kinase-like" evidence="7">
    <location>
        <begin position="35"/>
        <end position="218"/>
    </location>
</feature>
<dbReference type="EC" id="2.7.4.8" evidence="2"/>
<keyword evidence="5" id="KW-0418">Kinase</keyword>
<dbReference type="FunFam" id="3.40.50.300:FF:000776">
    <property type="entry name" value="Guanylate kinase 2"/>
    <property type="match status" value="1"/>
</dbReference>
<evidence type="ECO:0000256" key="6">
    <source>
        <dbReference type="ARBA" id="ARBA00022840"/>
    </source>
</evidence>
<dbReference type="SUPFAM" id="SSF52540">
    <property type="entry name" value="P-loop containing nucleoside triphosphate hydrolases"/>
    <property type="match status" value="1"/>
</dbReference>
<keyword evidence="6" id="KW-0067">ATP-binding</keyword>
<reference evidence="9" key="1">
    <citation type="submission" date="2022-10" db="EMBL/GenBank/DDBJ databases">
        <title>Genome assembly of Pristionchus species.</title>
        <authorList>
            <person name="Yoshida K."/>
            <person name="Sommer R.J."/>
        </authorList>
    </citation>
    <scope>NUCLEOTIDE SEQUENCE [LARGE SCALE GENOMIC DNA]</scope>
    <source>
        <strain evidence="9">RS5460</strain>
    </source>
</reference>
<feature type="non-terminal residue" evidence="8">
    <location>
        <position position="1"/>
    </location>
</feature>
<dbReference type="Proteomes" id="UP001328107">
    <property type="component" value="Unassembled WGS sequence"/>
</dbReference>
<name>A0AAN5CV01_9BILA</name>
<evidence type="ECO:0000259" key="7">
    <source>
        <dbReference type="PROSITE" id="PS50052"/>
    </source>
</evidence>
<dbReference type="GO" id="GO:0005524">
    <property type="term" value="F:ATP binding"/>
    <property type="evidence" value="ECO:0007669"/>
    <property type="project" value="UniProtKB-KW"/>
</dbReference>
<dbReference type="Pfam" id="PF00625">
    <property type="entry name" value="Guanylate_kin"/>
    <property type="match status" value="1"/>
</dbReference>
<evidence type="ECO:0000256" key="2">
    <source>
        <dbReference type="ARBA" id="ARBA00012961"/>
    </source>
</evidence>
<proteinExistence type="inferred from homology"/>
<protein>
    <recommendedName>
        <fullName evidence="2">guanylate kinase</fullName>
        <ecNumber evidence="2">2.7.4.8</ecNumber>
    </recommendedName>
</protein>
<dbReference type="EMBL" id="BTRK01000005">
    <property type="protein sequence ID" value="GMR51393.1"/>
    <property type="molecule type" value="Genomic_DNA"/>
</dbReference>
<evidence type="ECO:0000256" key="4">
    <source>
        <dbReference type="ARBA" id="ARBA00022741"/>
    </source>
</evidence>
<dbReference type="PROSITE" id="PS50052">
    <property type="entry name" value="GUANYLATE_KINASE_2"/>
    <property type="match status" value="1"/>
</dbReference>
<dbReference type="InterPro" id="IPR008144">
    <property type="entry name" value="Guanylate_kin-like_dom"/>
</dbReference>
<evidence type="ECO:0000256" key="5">
    <source>
        <dbReference type="ARBA" id="ARBA00022777"/>
    </source>
</evidence>
<keyword evidence="9" id="KW-1185">Reference proteome</keyword>
<dbReference type="InterPro" id="IPR017665">
    <property type="entry name" value="Guanylate_kinase"/>
</dbReference>
<dbReference type="AlphaFoldDB" id="A0AAN5CV01"/>
<accession>A0AAN5CV01</accession>
<evidence type="ECO:0000313" key="9">
    <source>
        <dbReference type="Proteomes" id="UP001328107"/>
    </source>
</evidence>
<keyword evidence="3" id="KW-0808">Transferase</keyword>